<sequence>MKPKLNLHGNYETTFFFKFFFFCSGELRCINALHHTLRKLQIGRYNRKRSSESIKMNSDLKIVNVTSKLQSVITCLNNEPLIQRQLVGIESKCGNFISAFKAVLRNEGGNLNREKQILLATRSIETLAIEKPLKSLHEIGKATNKLKGQIGDVEVEVGNTLEDCRSRVRTKQNELSSKKNDIEKTKEVISLLENEKKENEAKRVSQTIRDRERDCRNKEQEVRNIENEINRLTNEQRKLSENAEVTFRDTLQQTKVLEVFDKECTKEKELLDMANSLLDKTKDRWNTMENELVQQGLALKAGDSRLTIL</sequence>
<protein>
    <submittedName>
        <fullName evidence="2">Uncharacterized protein</fullName>
    </submittedName>
</protein>
<keyword evidence="1" id="KW-0175">Coiled coil</keyword>
<dbReference type="Proteomes" id="UP001164746">
    <property type="component" value="Chromosome 2"/>
</dbReference>
<reference evidence="2" key="1">
    <citation type="submission" date="2022-11" db="EMBL/GenBank/DDBJ databases">
        <title>Centuries of genome instability and evolution in soft-shell clam transmissible cancer (bioRxiv).</title>
        <authorList>
            <person name="Hart S.F.M."/>
            <person name="Yonemitsu M.A."/>
            <person name="Giersch R.M."/>
            <person name="Beal B.F."/>
            <person name="Arriagada G."/>
            <person name="Davis B.W."/>
            <person name="Ostrander E.A."/>
            <person name="Goff S.P."/>
            <person name="Metzger M.J."/>
        </authorList>
    </citation>
    <scope>NUCLEOTIDE SEQUENCE</scope>
    <source>
        <strain evidence="2">MELC-2E11</strain>
        <tissue evidence="2">Siphon/mantle</tissue>
    </source>
</reference>
<dbReference type="EMBL" id="CP111013">
    <property type="protein sequence ID" value="WAQ96315.1"/>
    <property type="molecule type" value="Genomic_DNA"/>
</dbReference>
<feature type="coiled-coil region" evidence="1">
    <location>
        <begin position="161"/>
        <end position="242"/>
    </location>
</feature>
<keyword evidence="3" id="KW-1185">Reference proteome</keyword>
<organism evidence="2 3">
    <name type="scientific">Mya arenaria</name>
    <name type="common">Soft-shell clam</name>
    <dbReference type="NCBI Taxonomy" id="6604"/>
    <lineage>
        <taxon>Eukaryota</taxon>
        <taxon>Metazoa</taxon>
        <taxon>Spiralia</taxon>
        <taxon>Lophotrochozoa</taxon>
        <taxon>Mollusca</taxon>
        <taxon>Bivalvia</taxon>
        <taxon>Autobranchia</taxon>
        <taxon>Heteroconchia</taxon>
        <taxon>Euheterodonta</taxon>
        <taxon>Imparidentia</taxon>
        <taxon>Neoheterodontei</taxon>
        <taxon>Myida</taxon>
        <taxon>Myoidea</taxon>
        <taxon>Myidae</taxon>
        <taxon>Mya</taxon>
    </lineage>
</organism>
<evidence type="ECO:0000313" key="2">
    <source>
        <dbReference type="EMBL" id="WAQ96315.1"/>
    </source>
</evidence>
<proteinExistence type="predicted"/>
<accession>A0ABY7DHY6</accession>
<name>A0ABY7DHY6_MYAAR</name>
<evidence type="ECO:0000313" key="3">
    <source>
        <dbReference type="Proteomes" id="UP001164746"/>
    </source>
</evidence>
<evidence type="ECO:0000256" key="1">
    <source>
        <dbReference type="SAM" id="Coils"/>
    </source>
</evidence>
<gene>
    <name evidence="2" type="ORF">MAR_029005</name>
</gene>